<sequence>MMDILATITSQACAIQDAQEQIKRDCAEFVELLHDINNHPRSAVERQMVYLASTPEPCAHIKAIVAGIRLNELEELARRRGLRTSTSNKHPTVFVFNNSPNALQLDGVMHSYPQHAS</sequence>
<evidence type="ECO:0000313" key="1">
    <source>
        <dbReference type="EMBL" id="POB00138.1"/>
    </source>
</evidence>
<dbReference type="EMBL" id="PPTF01000013">
    <property type="protein sequence ID" value="POB00138.1"/>
    <property type="molecule type" value="Genomic_DNA"/>
</dbReference>
<dbReference type="AlphaFoldDB" id="A0A2K4MSY5"/>
<reference evidence="1 2" key="1">
    <citation type="submission" date="2018-01" db="EMBL/GenBank/DDBJ databases">
        <title>Genomic Sequence of Chromobacterium MWU13-2610 from wild cranberry bogs within the Cape Cod National Seashore.</title>
        <authorList>
            <person name="O'Hara-Hanley K."/>
            <person name="Soby S."/>
            <person name="Harrison A."/>
        </authorList>
    </citation>
    <scope>NUCLEOTIDE SEQUENCE [LARGE SCALE GENOMIC DNA]</scope>
    <source>
        <strain evidence="1 2">MWU13-2610</strain>
    </source>
</reference>
<protein>
    <submittedName>
        <fullName evidence="1">Uncharacterized protein</fullName>
    </submittedName>
</protein>
<organism evidence="1 2">
    <name type="scientific">Chromobacterium sinusclupearum</name>
    <dbReference type="NCBI Taxonomy" id="2077146"/>
    <lineage>
        <taxon>Bacteria</taxon>
        <taxon>Pseudomonadati</taxon>
        <taxon>Pseudomonadota</taxon>
        <taxon>Betaproteobacteria</taxon>
        <taxon>Neisseriales</taxon>
        <taxon>Chromobacteriaceae</taxon>
        <taxon>Chromobacterium</taxon>
    </lineage>
</organism>
<keyword evidence="2" id="KW-1185">Reference proteome</keyword>
<comment type="caution">
    <text evidence="1">The sequence shown here is derived from an EMBL/GenBank/DDBJ whole genome shotgun (WGS) entry which is preliminary data.</text>
</comment>
<proteinExistence type="predicted"/>
<accession>A0A2K4MSY5</accession>
<dbReference type="Proteomes" id="UP000236416">
    <property type="component" value="Unassembled WGS sequence"/>
</dbReference>
<name>A0A2K4MSY5_9NEIS</name>
<evidence type="ECO:0000313" key="2">
    <source>
        <dbReference type="Proteomes" id="UP000236416"/>
    </source>
</evidence>
<gene>
    <name evidence="1" type="ORF">C2134_02805</name>
</gene>